<dbReference type="GO" id="GO:0006352">
    <property type="term" value="P:DNA-templated transcription initiation"/>
    <property type="evidence" value="ECO:0007669"/>
    <property type="project" value="InterPro"/>
</dbReference>
<dbReference type="InterPro" id="IPR007627">
    <property type="entry name" value="RNA_pol_sigma70_r2"/>
</dbReference>
<evidence type="ECO:0000259" key="5">
    <source>
        <dbReference type="Pfam" id="PF04542"/>
    </source>
</evidence>
<dbReference type="PANTHER" id="PTHR43133:SF51">
    <property type="entry name" value="RNA POLYMERASE SIGMA FACTOR"/>
    <property type="match status" value="1"/>
</dbReference>
<dbReference type="SUPFAM" id="SSF88659">
    <property type="entry name" value="Sigma3 and sigma4 domains of RNA polymerase sigma factors"/>
    <property type="match status" value="1"/>
</dbReference>
<comment type="caution">
    <text evidence="7">The sequence shown here is derived from an EMBL/GenBank/DDBJ whole genome shotgun (WGS) entry which is preliminary data.</text>
</comment>
<dbReference type="InterPro" id="IPR036388">
    <property type="entry name" value="WH-like_DNA-bd_sf"/>
</dbReference>
<dbReference type="OrthoDB" id="9782703at2"/>
<dbReference type="Gene3D" id="1.10.10.10">
    <property type="entry name" value="Winged helix-like DNA-binding domain superfamily/Winged helix DNA-binding domain"/>
    <property type="match status" value="1"/>
</dbReference>
<dbReference type="EMBL" id="NOJY02000021">
    <property type="protein sequence ID" value="RDY26722.1"/>
    <property type="molecule type" value="Genomic_DNA"/>
</dbReference>
<dbReference type="Pfam" id="PF04542">
    <property type="entry name" value="Sigma70_r2"/>
    <property type="match status" value="1"/>
</dbReference>
<reference evidence="7 8" key="1">
    <citation type="journal article" date="2017" name="Genome Announc.">
        <title>Draft Genome Sequence of Romboutsia weinsteinii sp. nov. Strain CCRI-19649(T) Isolated from Surface Water.</title>
        <authorList>
            <person name="Maheux A.F."/>
            <person name="Boudreau D.K."/>
            <person name="Berube E."/>
            <person name="Boissinot M."/>
            <person name="Cantin P."/>
            <person name="Raymond F."/>
            <person name="Corbeil J."/>
            <person name="Omar R.F."/>
            <person name="Bergeron M.G."/>
        </authorList>
    </citation>
    <scope>NUCLEOTIDE SEQUENCE [LARGE SCALE GENOMIC DNA]</scope>
    <source>
        <strain evidence="7 8">CCRI-19649</strain>
    </source>
</reference>
<dbReference type="InterPro" id="IPR013325">
    <property type="entry name" value="RNA_pol_sigma_r2"/>
</dbReference>
<accession>A0A371J1N5</accession>
<name>A0A371J1N5_9FIRM</name>
<evidence type="ECO:0000256" key="3">
    <source>
        <dbReference type="ARBA" id="ARBA00023082"/>
    </source>
</evidence>
<feature type="domain" description="RNA polymerase sigma factor 70 region 4 type 2" evidence="6">
    <location>
        <begin position="98"/>
        <end position="148"/>
    </location>
</feature>
<feature type="domain" description="RNA polymerase sigma-70 region 2" evidence="5">
    <location>
        <begin position="16"/>
        <end position="73"/>
    </location>
</feature>
<keyword evidence="4" id="KW-0804">Transcription</keyword>
<dbReference type="RefSeq" id="WP_094366665.1">
    <property type="nucleotide sequence ID" value="NZ_NOJY02000021.1"/>
</dbReference>
<dbReference type="CDD" id="cd06171">
    <property type="entry name" value="Sigma70_r4"/>
    <property type="match status" value="1"/>
</dbReference>
<sequence length="160" mass="19008">MDKATFTKHIFELEGSLYRISKSILKNEQDCEDAVNNAILKAYEKLDTLKQEQYFRTWLIRIVINECNSLRSKQLTFLSFEEVFKIRKIDEKEDYSDLYVAIQNLSSKIRIPIVLYYIEGYSIEEIKEILDIPEGTVKSRLSRGRKLLKIKLENREVIYE</sequence>
<keyword evidence="8" id="KW-1185">Reference proteome</keyword>
<evidence type="ECO:0000256" key="4">
    <source>
        <dbReference type="ARBA" id="ARBA00023163"/>
    </source>
</evidence>
<dbReference type="AlphaFoldDB" id="A0A371J1N5"/>
<gene>
    <name evidence="7" type="ORF">CHL78_012275</name>
</gene>
<comment type="similarity">
    <text evidence="1">Belongs to the sigma-70 factor family. ECF subfamily.</text>
</comment>
<dbReference type="InterPro" id="IPR013249">
    <property type="entry name" value="RNA_pol_sigma70_r4_t2"/>
</dbReference>
<evidence type="ECO:0000313" key="7">
    <source>
        <dbReference type="EMBL" id="RDY26722.1"/>
    </source>
</evidence>
<dbReference type="Proteomes" id="UP000215694">
    <property type="component" value="Unassembled WGS sequence"/>
</dbReference>
<dbReference type="GO" id="GO:0016987">
    <property type="term" value="F:sigma factor activity"/>
    <property type="evidence" value="ECO:0007669"/>
    <property type="project" value="UniProtKB-KW"/>
</dbReference>
<dbReference type="Gene3D" id="1.10.1740.10">
    <property type="match status" value="1"/>
</dbReference>
<organism evidence="7 8">
    <name type="scientific">Romboutsia weinsteinii</name>
    <dbReference type="NCBI Taxonomy" id="2020949"/>
    <lineage>
        <taxon>Bacteria</taxon>
        <taxon>Bacillati</taxon>
        <taxon>Bacillota</taxon>
        <taxon>Clostridia</taxon>
        <taxon>Peptostreptococcales</taxon>
        <taxon>Peptostreptococcaceae</taxon>
        <taxon>Romboutsia</taxon>
    </lineage>
</organism>
<proteinExistence type="inferred from homology"/>
<dbReference type="GO" id="GO:0003677">
    <property type="term" value="F:DNA binding"/>
    <property type="evidence" value="ECO:0007669"/>
    <property type="project" value="InterPro"/>
</dbReference>
<dbReference type="InterPro" id="IPR039425">
    <property type="entry name" value="RNA_pol_sigma-70-like"/>
</dbReference>
<dbReference type="NCBIfam" id="TIGR02937">
    <property type="entry name" value="sigma70-ECF"/>
    <property type="match status" value="1"/>
</dbReference>
<evidence type="ECO:0000256" key="1">
    <source>
        <dbReference type="ARBA" id="ARBA00010641"/>
    </source>
</evidence>
<dbReference type="PANTHER" id="PTHR43133">
    <property type="entry name" value="RNA POLYMERASE ECF-TYPE SIGMA FACTO"/>
    <property type="match status" value="1"/>
</dbReference>
<evidence type="ECO:0000256" key="2">
    <source>
        <dbReference type="ARBA" id="ARBA00023015"/>
    </source>
</evidence>
<dbReference type="InterPro" id="IPR013324">
    <property type="entry name" value="RNA_pol_sigma_r3/r4-like"/>
</dbReference>
<keyword evidence="3" id="KW-0731">Sigma factor</keyword>
<evidence type="ECO:0000313" key="8">
    <source>
        <dbReference type="Proteomes" id="UP000215694"/>
    </source>
</evidence>
<dbReference type="InterPro" id="IPR014284">
    <property type="entry name" value="RNA_pol_sigma-70_dom"/>
</dbReference>
<keyword evidence="2" id="KW-0805">Transcription regulation</keyword>
<dbReference type="Pfam" id="PF08281">
    <property type="entry name" value="Sigma70_r4_2"/>
    <property type="match status" value="1"/>
</dbReference>
<protein>
    <submittedName>
        <fullName evidence="7">RNA polymerase sigma factor</fullName>
    </submittedName>
</protein>
<dbReference type="SUPFAM" id="SSF88946">
    <property type="entry name" value="Sigma2 domain of RNA polymerase sigma factors"/>
    <property type="match status" value="1"/>
</dbReference>
<evidence type="ECO:0000259" key="6">
    <source>
        <dbReference type="Pfam" id="PF08281"/>
    </source>
</evidence>